<evidence type="ECO:0000313" key="6">
    <source>
        <dbReference type="EMBL" id="TMM48385.1"/>
    </source>
</evidence>
<dbReference type="InterPro" id="IPR043128">
    <property type="entry name" value="Rev_trsase/Diguanyl_cyclase"/>
</dbReference>
<dbReference type="RefSeq" id="WP_138618013.1">
    <property type="nucleotide sequence ID" value="NZ_VCAO01000003.1"/>
</dbReference>
<feature type="transmembrane region" description="Helical" evidence="3">
    <location>
        <begin position="200"/>
        <end position="221"/>
    </location>
</feature>
<dbReference type="OrthoDB" id="9759607at2"/>
<feature type="transmembrane region" description="Helical" evidence="3">
    <location>
        <begin position="297"/>
        <end position="317"/>
    </location>
</feature>
<keyword evidence="4" id="KW-0732">Signal</keyword>
<dbReference type="InterPro" id="IPR050469">
    <property type="entry name" value="Diguanylate_Cyclase"/>
</dbReference>
<feature type="transmembrane region" description="Helical" evidence="3">
    <location>
        <begin position="324"/>
        <end position="343"/>
    </location>
</feature>
<feature type="domain" description="GGDEF" evidence="5">
    <location>
        <begin position="424"/>
        <end position="557"/>
    </location>
</feature>
<evidence type="ECO:0000259" key="5">
    <source>
        <dbReference type="PROSITE" id="PS50887"/>
    </source>
</evidence>
<accession>A0A5S3PXR3</accession>
<name>A0A5S3PXR3_9SPHN</name>
<dbReference type="EMBL" id="VCAO01000003">
    <property type="protein sequence ID" value="TMM48385.1"/>
    <property type="molecule type" value="Genomic_DNA"/>
</dbReference>
<dbReference type="Proteomes" id="UP000309668">
    <property type="component" value="Unassembled WGS sequence"/>
</dbReference>
<comment type="catalytic activity">
    <reaction evidence="2">
        <text>2 GTP = 3',3'-c-di-GMP + 2 diphosphate</text>
        <dbReference type="Rhea" id="RHEA:24898"/>
        <dbReference type="ChEBI" id="CHEBI:33019"/>
        <dbReference type="ChEBI" id="CHEBI:37565"/>
        <dbReference type="ChEBI" id="CHEBI:58805"/>
        <dbReference type="EC" id="2.7.7.65"/>
    </reaction>
</comment>
<keyword evidence="7" id="KW-1185">Reference proteome</keyword>
<keyword evidence="3" id="KW-0472">Membrane</keyword>
<keyword evidence="3" id="KW-1133">Transmembrane helix</keyword>
<evidence type="ECO:0000256" key="1">
    <source>
        <dbReference type="ARBA" id="ARBA00012528"/>
    </source>
</evidence>
<dbReference type="SMART" id="SM00267">
    <property type="entry name" value="GGDEF"/>
    <property type="match status" value="1"/>
</dbReference>
<dbReference type="PROSITE" id="PS50887">
    <property type="entry name" value="GGDEF"/>
    <property type="match status" value="1"/>
</dbReference>
<evidence type="ECO:0000313" key="7">
    <source>
        <dbReference type="Proteomes" id="UP000309668"/>
    </source>
</evidence>
<reference evidence="6 7" key="1">
    <citation type="submission" date="2019-05" db="EMBL/GenBank/DDBJ databases">
        <title>Erythrobacter marisflavi sp. nov., isolated from isolated from water of an estuary environment.</title>
        <authorList>
            <person name="Yoon J.-H."/>
        </authorList>
    </citation>
    <scope>NUCLEOTIDE SEQUENCE [LARGE SCALE GENOMIC DNA]</scope>
    <source>
        <strain evidence="6 7">KEM-5</strain>
    </source>
</reference>
<feature type="transmembrane region" description="Helical" evidence="3">
    <location>
        <begin position="268"/>
        <end position="285"/>
    </location>
</feature>
<sequence length="585" mass="64493">MLRLVFLFCATLLLWLGAASAHARTNAIEVAPKCHLFTGDSATLDGALKSPSNWDCSAEGWDSRLPIAWLSFDMRGFTKTEPAFDFRAHMAKLRSVTLTAIDADGERRSIVHQPEDLSYTETGPFYTVTLPEIRDDTVQLIARIDRAHNILSLSGSRVSSDETMQVWSTGSVALTALVMGLLIVALVLDLAAYMILRQRFALMHACIIVGMLGFLAVSSGLVSLVSDARTDRLWVFGTLCCVFSVASSSVFARDLIEKGMLPLQLRKALLVSAVWSFTVSGFFGLQLHATHAFDNSAYFISFLPVIAIYAISVFQALIRGSIAARYLAFGWAAVILAVVERIARGMGLYVGPSELDQLLHLAVGIEVLIVALGVGHRFLQIKRERDQALQAADVMEQLVLQDPLTGVMNRRGLEPEFDHLLEQGFTIWALIDLDNFKSVNDEFGHQIGDEVLKATALALCPDENTLVVRIGGEEFILLLRGANAVERAERRRRAITNRVMTAVPVLDRPVTASMGIVDIENVAKEVNIDFTIVYSRVDQLLYRAKEQGRNCYTHERLSLFDPEPAGEAGAMELGYDYRPAANLRG</sequence>
<dbReference type="Gene3D" id="3.30.70.270">
    <property type="match status" value="1"/>
</dbReference>
<dbReference type="CDD" id="cd01949">
    <property type="entry name" value="GGDEF"/>
    <property type="match status" value="1"/>
</dbReference>
<dbReference type="PANTHER" id="PTHR45138">
    <property type="entry name" value="REGULATORY COMPONENTS OF SENSORY TRANSDUCTION SYSTEM"/>
    <property type="match status" value="1"/>
</dbReference>
<dbReference type="InterPro" id="IPR029787">
    <property type="entry name" value="Nucleotide_cyclase"/>
</dbReference>
<protein>
    <recommendedName>
        <fullName evidence="1">diguanylate cyclase</fullName>
        <ecNumber evidence="1">2.7.7.65</ecNumber>
    </recommendedName>
</protein>
<evidence type="ECO:0000256" key="2">
    <source>
        <dbReference type="ARBA" id="ARBA00034247"/>
    </source>
</evidence>
<comment type="caution">
    <text evidence="6">The sequence shown here is derived from an EMBL/GenBank/DDBJ whole genome shotgun (WGS) entry which is preliminary data.</text>
</comment>
<gene>
    <name evidence="6" type="ORF">FEV51_08920</name>
</gene>
<proteinExistence type="predicted"/>
<evidence type="ECO:0000256" key="3">
    <source>
        <dbReference type="SAM" id="Phobius"/>
    </source>
</evidence>
<feature type="transmembrane region" description="Helical" evidence="3">
    <location>
        <begin position="358"/>
        <end position="379"/>
    </location>
</feature>
<organism evidence="6 7">
    <name type="scientific">Qipengyuania marisflavi</name>
    <dbReference type="NCBI Taxonomy" id="2486356"/>
    <lineage>
        <taxon>Bacteria</taxon>
        <taxon>Pseudomonadati</taxon>
        <taxon>Pseudomonadota</taxon>
        <taxon>Alphaproteobacteria</taxon>
        <taxon>Sphingomonadales</taxon>
        <taxon>Erythrobacteraceae</taxon>
        <taxon>Qipengyuania</taxon>
    </lineage>
</organism>
<dbReference type="AlphaFoldDB" id="A0A5S3PXR3"/>
<feature type="signal peptide" evidence="4">
    <location>
        <begin position="1"/>
        <end position="23"/>
    </location>
</feature>
<dbReference type="Pfam" id="PF00990">
    <property type="entry name" value="GGDEF"/>
    <property type="match status" value="1"/>
</dbReference>
<feature type="transmembrane region" description="Helical" evidence="3">
    <location>
        <begin position="166"/>
        <end position="188"/>
    </location>
</feature>
<dbReference type="InterPro" id="IPR000160">
    <property type="entry name" value="GGDEF_dom"/>
</dbReference>
<feature type="chain" id="PRO_5024402874" description="diguanylate cyclase" evidence="4">
    <location>
        <begin position="24"/>
        <end position="585"/>
    </location>
</feature>
<dbReference type="PANTHER" id="PTHR45138:SF9">
    <property type="entry name" value="DIGUANYLATE CYCLASE DGCM-RELATED"/>
    <property type="match status" value="1"/>
</dbReference>
<dbReference type="Pfam" id="PF07695">
    <property type="entry name" value="7TMR-DISM_7TM"/>
    <property type="match status" value="1"/>
</dbReference>
<dbReference type="NCBIfam" id="TIGR00254">
    <property type="entry name" value="GGDEF"/>
    <property type="match status" value="1"/>
</dbReference>
<feature type="transmembrane region" description="Helical" evidence="3">
    <location>
        <begin position="233"/>
        <end position="256"/>
    </location>
</feature>
<dbReference type="InterPro" id="IPR011623">
    <property type="entry name" value="7TMR_DISM_rcpt_extracell_dom1"/>
</dbReference>
<dbReference type="SUPFAM" id="SSF55073">
    <property type="entry name" value="Nucleotide cyclase"/>
    <property type="match status" value="1"/>
</dbReference>
<keyword evidence="3" id="KW-0812">Transmembrane</keyword>
<evidence type="ECO:0000256" key="4">
    <source>
        <dbReference type="SAM" id="SignalP"/>
    </source>
</evidence>
<dbReference type="GO" id="GO:0052621">
    <property type="term" value="F:diguanylate cyclase activity"/>
    <property type="evidence" value="ECO:0007669"/>
    <property type="project" value="UniProtKB-EC"/>
</dbReference>
<dbReference type="EC" id="2.7.7.65" evidence="1"/>